<accession>A0A7K1GPG5</accession>
<proteinExistence type="predicted"/>
<organism evidence="1 2">
    <name type="scientific">Myroides pelagicus</name>
    <dbReference type="NCBI Taxonomy" id="270914"/>
    <lineage>
        <taxon>Bacteria</taxon>
        <taxon>Pseudomonadati</taxon>
        <taxon>Bacteroidota</taxon>
        <taxon>Flavobacteriia</taxon>
        <taxon>Flavobacteriales</taxon>
        <taxon>Flavobacteriaceae</taxon>
        <taxon>Myroides</taxon>
    </lineage>
</organism>
<evidence type="ECO:0000313" key="2">
    <source>
        <dbReference type="Proteomes" id="UP000488936"/>
    </source>
</evidence>
<keyword evidence="2" id="KW-1185">Reference proteome</keyword>
<evidence type="ECO:0000313" key="1">
    <source>
        <dbReference type="EMBL" id="MTH30731.1"/>
    </source>
</evidence>
<dbReference type="AlphaFoldDB" id="A0A7K1GPG5"/>
<name>A0A7K1GPG5_9FLAO</name>
<protein>
    <submittedName>
        <fullName evidence="1">Uncharacterized protein</fullName>
    </submittedName>
</protein>
<dbReference type="EMBL" id="WMJY01000038">
    <property type="protein sequence ID" value="MTH30731.1"/>
    <property type="molecule type" value="Genomic_DNA"/>
</dbReference>
<gene>
    <name evidence="1" type="ORF">GJV77_12615</name>
</gene>
<dbReference type="RefSeq" id="WP_155036707.1">
    <property type="nucleotide sequence ID" value="NZ_JBHTIG010000056.1"/>
</dbReference>
<reference evidence="1 2" key="1">
    <citation type="journal article" date="2006" name="Int. J. Syst. Evol. Microbiol.">
        <title>Myroides pelagicus sp. nov., isolated from seawater in Thailand.</title>
        <authorList>
            <person name="Yoon J."/>
            <person name="Maneerat S."/>
            <person name="Kawai F."/>
            <person name="Yokota A."/>
        </authorList>
    </citation>
    <scope>NUCLEOTIDE SEQUENCE [LARGE SCALE GENOMIC DNA]</scope>
    <source>
        <strain evidence="1 2">SM1T</strain>
    </source>
</reference>
<sequence>MTTDVIEMKVVNEHNIGITGAELVFEGQPIGIYSDNGVIKFRINREGSYIVKAKFNSVLSNEIYIVINDKTAAVGKGQFIYDNRLYVCKRSVTTFTGIYHDGDTVLAGWREEIYSISGTMALFVYFTAAEKTGVNGYKPILPNNDNTILAYGAVLDSKGKILGKTEKQGQIKVSYSINNIADNLVTGEFNTSFGIINGVEFLGTFSGEHEFIVKGESNVFFTSSNVDHAINVFAEGKKNQAKNRIVERIY</sequence>
<comment type="caution">
    <text evidence="1">The sequence shown here is derived from an EMBL/GenBank/DDBJ whole genome shotgun (WGS) entry which is preliminary data.</text>
</comment>
<dbReference type="Proteomes" id="UP000488936">
    <property type="component" value="Unassembled WGS sequence"/>
</dbReference>